<keyword evidence="3" id="KW-1185">Reference proteome</keyword>
<feature type="region of interest" description="Disordered" evidence="1">
    <location>
        <begin position="220"/>
        <end position="241"/>
    </location>
</feature>
<protein>
    <submittedName>
        <fullName evidence="2">Uncharacterized protein</fullName>
    </submittedName>
</protein>
<evidence type="ECO:0000256" key="1">
    <source>
        <dbReference type="SAM" id="MobiDB-lite"/>
    </source>
</evidence>
<reference evidence="3" key="1">
    <citation type="submission" date="2013-01" db="EMBL/GenBank/DDBJ databases">
        <title>Draft Genome Sequence of a Mulberry Tree, Morus notabilis C.K. Schneid.</title>
        <authorList>
            <person name="He N."/>
            <person name="Zhao S."/>
        </authorList>
    </citation>
    <scope>NUCLEOTIDE SEQUENCE</scope>
</reference>
<evidence type="ECO:0000313" key="3">
    <source>
        <dbReference type="Proteomes" id="UP000030645"/>
    </source>
</evidence>
<dbReference type="Proteomes" id="UP000030645">
    <property type="component" value="Unassembled WGS sequence"/>
</dbReference>
<dbReference type="AlphaFoldDB" id="W9RZE9"/>
<evidence type="ECO:0000313" key="2">
    <source>
        <dbReference type="EMBL" id="EXC04702.1"/>
    </source>
</evidence>
<feature type="compositionally biased region" description="Acidic residues" evidence="1">
    <location>
        <begin position="24"/>
        <end position="39"/>
    </location>
</feature>
<organism evidence="2 3">
    <name type="scientific">Morus notabilis</name>
    <dbReference type="NCBI Taxonomy" id="981085"/>
    <lineage>
        <taxon>Eukaryota</taxon>
        <taxon>Viridiplantae</taxon>
        <taxon>Streptophyta</taxon>
        <taxon>Embryophyta</taxon>
        <taxon>Tracheophyta</taxon>
        <taxon>Spermatophyta</taxon>
        <taxon>Magnoliopsida</taxon>
        <taxon>eudicotyledons</taxon>
        <taxon>Gunneridae</taxon>
        <taxon>Pentapetalae</taxon>
        <taxon>rosids</taxon>
        <taxon>fabids</taxon>
        <taxon>Rosales</taxon>
        <taxon>Moraceae</taxon>
        <taxon>Moreae</taxon>
        <taxon>Morus</taxon>
    </lineage>
</organism>
<gene>
    <name evidence="2" type="ORF">L484_009895</name>
</gene>
<proteinExistence type="predicted"/>
<name>W9RZE9_9ROSA</name>
<sequence>MVSPSPKRLPFISRKPRMRSDFELPFDDDYDDIADDDQIGSDIGDNISDPKVENDMDFAEDDVQDQDDHVSYNDHTDNDYDGLDLVDDSDLSGLETIGTHIPLCKCKRPAIPVMLDYIRLQSIRRTAYVNELLLDEDEEIIANEEIVPDDVIVIYGHEDGDIADDEIVYISDDEDEDVANEEIVYISDDDDDDEIVYISDDEDEDITSNQIVPDVYEIADDGDSFGNMDVDHEDFQEDHSV</sequence>
<feature type="region of interest" description="Disordered" evidence="1">
    <location>
        <begin position="21"/>
        <end position="53"/>
    </location>
</feature>
<accession>W9RZE9</accession>
<dbReference type="EMBL" id="KE345493">
    <property type="protein sequence ID" value="EXC04702.1"/>
    <property type="molecule type" value="Genomic_DNA"/>
</dbReference>
<feature type="compositionally biased region" description="Acidic residues" evidence="1">
    <location>
        <begin position="231"/>
        <end position="241"/>
    </location>
</feature>